<dbReference type="InterPro" id="IPR050275">
    <property type="entry name" value="PGM_Phosphatase"/>
</dbReference>
<evidence type="ECO:0000313" key="1">
    <source>
        <dbReference type="EMBL" id="ASN05566.1"/>
    </source>
</evidence>
<proteinExistence type="predicted"/>
<accession>A0A221MD09</accession>
<dbReference type="CDD" id="cd07067">
    <property type="entry name" value="HP_PGM_like"/>
    <property type="match status" value="1"/>
</dbReference>
<sequence length="185" mass="21192">MKKIFLVRHCLAEGQHKDSPLTTVGMRQAVLLSRFFDKQNIVFDGVISSPYLRAIESIKPFAESKNLKIEVDDRLQERILSNEPVDDWMEVLEQSFNELDFKLPGGESANDAITRSNAIFESINQNNDMNNVIIVSHGNLLSLMLKSFDQTIGFDEWKNLNNPDVYLIESNGDKHSITCLWEKPY</sequence>
<evidence type="ECO:0000313" key="2">
    <source>
        <dbReference type="Proteomes" id="UP000204391"/>
    </source>
</evidence>
<dbReference type="PANTHER" id="PTHR48100:SF1">
    <property type="entry name" value="HISTIDINE PHOSPHATASE FAMILY PROTEIN-RELATED"/>
    <property type="match status" value="1"/>
</dbReference>
<dbReference type="InterPro" id="IPR029033">
    <property type="entry name" value="His_PPase_superfam"/>
</dbReference>
<name>A0A221MD09_9BACI</name>
<keyword evidence="2" id="KW-1185">Reference proteome</keyword>
<dbReference type="GO" id="GO:0016791">
    <property type="term" value="F:phosphatase activity"/>
    <property type="evidence" value="ECO:0007669"/>
    <property type="project" value="TreeGrafter"/>
</dbReference>
<dbReference type="AlphaFoldDB" id="A0A221MD09"/>
<reference evidence="1 2" key="1">
    <citation type="journal article" date="2003" name="Int. J. Syst. Evol. Microbiol.">
        <title>Virgibacillus carmonensis sp. nov., Virgibacillus necropolis sp. nov. and Virgibacillus picturae sp. nov., three novel species isolated from deteriorated mural paintings, transfer of the species of the genus salibacillus to Virgibacillus, as Virgibacillus marismortui comb. nov. and Virgibacillus salexigens comb. nov., and emended description of the genus Virgibacillus.</title>
        <authorList>
            <person name="Heyrman J."/>
            <person name="Logan N.A."/>
            <person name="Busse H.J."/>
            <person name="Balcaen A."/>
            <person name="Lebbe L."/>
            <person name="Rodriguez-Diaz M."/>
            <person name="Swings J."/>
            <person name="De Vos P."/>
        </authorList>
    </citation>
    <scope>NUCLEOTIDE SEQUENCE [LARGE SCALE GENOMIC DNA]</scope>
    <source>
        <strain evidence="1 2">LMG 19488</strain>
    </source>
</reference>
<dbReference type="GO" id="GO:0005737">
    <property type="term" value="C:cytoplasm"/>
    <property type="evidence" value="ECO:0007669"/>
    <property type="project" value="TreeGrafter"/>
</dbReference>
<dbReference type="SUPFAM" id="SSF53254">
    <property type="entry name" value="Phosphoglycerate mutase-like"/>
    <property type="match status" value="1"/>
</dbReference>
<gene>
    <name evidence="1" type="ORF">CFK40_11370</name>
</gene>
<dbReference type="SMART" id="SM00855">
    <property type="entry name" value="PGAM"/>
    <property type="match status" value="1"/>
</dbReference>
<organism evidence="1 2">
    <name type="scientific">Virgibacillus necropolis</name>
    <dbReference type="NCBI Taxonomy" id="163877"/>
    <lineage>
        <taxon>Bacteria</taxon>
        <taxon>Bacillati</taxon>
        <taxon>Bacillota</taxon>
        <taxon>Bacilli</taxon>
        <taxon>Bacillales</taxon>
        <taxon>Bacillaceae</taxon>
        <taxon>Virgibacillus</taxon>
    </lineage>
</organism>
<dbReference type="KEGG" id="vne:CFK40_11370"/>
<dbReference type="OrthoDB" id="512570at2"/>
<protein>
    <submittedName>
        <fullName evidence="1">Histidine phosphatase family protein</fullName>
    </submittedName>
</protein>
<dbReference type="RefSeq" id="WP_089532415.1">
    <property type="nucleotide sequence ID" value="NZ_CP022437.1"/>
</dbReference>
<dbReference type="PANTHER" id="PTHR48100">
    <property type="entry name" value="BROAD-SPECIFICITY PHOSPHATASE YOR283W-RELATED"/>
    <property type="match status" value="1"/>
</dbReference>
<dbReference type="Pfam" id="PF00300">
    <property type="entry name" value="His_Phos_1"/>
    <property type="match status" value="1"/>
</dbReference>
<dbReference type="Proteomes" id="UP000204391">
    <property type="component" value="Chromosome"/>
</dbReference>
<dbReference type="InterPro" id="IPR013078">
    <property type="entry name" value="His_Pase_superF_clade-1"/>
</dbReference>
<dbReference type="EMBL" id="CP022437">
    <property type="protein sequence ID" value="ASN05566.1"/>
    <property type="molecule type" value="Genomic_DNA"/>
</dbReference>
<dbReference type="Gene3D" id="3.40.50.1240">
    <property type="entry name" value="Phosphoglycerate mutase-like"/>
    <property type="match status" value="1"/>
</dbReference>